<protein>
    <submittedName>
        <fullName evidence="1">Uncharacterized protein</fullName>
    </submittedName>
</protein>
<keyword evidence="2" id="KW-1185">Reference proteome</keyword>
<accession>A0A4R6T352</accession>
<name>A0A4R6T352_9SPHI</name>
<evidence type="ECO:0000313" key="2">
    <source>
        <dbReference type="Proteomes" id="UP000295620"/>
    </source>
</evidence>
<sequence length="96" mass="10799">MPLVIINLTITKQDTNSASTEVWSTEYGYWESKDAVVAILDSKYPIPDGFFNDPEDTFVITAKGMFSIEKFTSNVLKLDTDQIEQEIRLGFKSAAI</sequence>
<dbReference type="Proteomes" id="UP000295620">
    <property type="component" value="Unassembled WGS sequence"/>
</dbReference>
<comment type="caution">
    <text evidence="1">The sequence shown here is derived from an EMBL/GenBank/DDBJ whole genome shotgun (WGS) entry which is preliminary data.</text>
</comment>
<dbReference type="AlphaFoldDB" id="A0A4R6T352"/>
<dbReference type="EMBL" id="SNYC01000003">
    <property type="protein sequence ID" value="TDQ11801.1"/>
    <property type="molecule type" value="Genomic_DNA"/>
</dbReference>
<gene>
    <name evidence="1" type="ORF">ATK78_0930</name>
</gene>
<organism evidence="1 2">
    <name type="scientific">Pedobacter metabolipauper</name>
    <dbReference type="NCBI Taxonomy" id="425513"/>
    <lineage>
        <taxon>Bacteria</taxon>
        <taxon>Pseudomonadati</taxon>
        <taxon>Bacteroidota</taxon>
        <taxon>Sphingobacteriia</taxon>
        <taxon>Sphingobacteriales</taxon>
        <taxon>Sphingobacteriaceae</taxon>
        <taxon>Pedobacter</taxon>
    </lineage>
</organism>
<proteinExistence type="predicted"/>
<evidence type="ECO:0000313" key="1">
    <source>
        <dbReference type="EMBL" id="TDQ11801.1"/>
    </source>
</evidence>
<dbReference type="RefSeq" id="WP_133574843.1">
    <property type="nucleotide sequence ID" value="NZ_SNYC01000003.1"/>
</dbReference>
<reference evidence="1 2" key="1">
    <citation type="submission" date="2019-03" db="EMBL/GenBank/DDBJ databases">
        <title>Genomic Encyclopedia of Archaeal and Bacterial Type Strains, Phase II (KMG-II): from individual species to whole genera.</title>
        <authorList>
            <person name="Goeker M."/>
        </authorList>
    </citation>
    <scope>NUCLEOTIDE SEQUENCE [LARGE SCALE GENOMIC DNA]</scope>
    <source>
        <strain evidence="1 2">DSM 19035</strain>
    </source>
</reference>